<gene>
    <name evidence="1" type="ORF">GCM10008955_30950</name>
</gene>
<keyword evidence="2" id="KW-1185">Reference proteome</keyword>
<comment type="caution">
    <text evidence="1">The sequence shown here is derived from an EMBL/GenBank/DDBJ whole genome shotgun (WGS) entry which is preliminary data.</text>
</comment>
<dbReference type="Proteomes" id="UP000647587">
    <property type="component" value="Unassembled WGS sequence"/>
</dbReference>
<organism evidence="1 2">
    <name type="scientific">Deinococcus malanensis</name>
    <dbReference type="NCBI Taxonomy" id="1706855"/>
    <lineage>
        <taxon>Bacteria</taxon>
        <taxon>Thermotogati</taxon>
        <taxon>Deinococcota</taxon>
        <taxon>Deinococci</taxon>
        <taxon>Deinococcales</taxon>
        <taxon>Deinococcaceae</taxon>
        <taxon>Deinococcus</taxon>
    </lineage>
</organism>
<protein>
    <submittedName>
        <fullName evidence="1">Uncharacterized protein</fullName>
    </submittedName>
</protein>
<accession>A0ABQ2F272</accession>
<proteinExistence type="predicted"/>
<sequence length="91" mass="9894">MILERPLNDMTAFFLPHTACRIGRDLEEHALAHVDVLGEVGQPDPEGVAVEAGMRDVAVMNHMDIEITLAAETHEYPALVPVAIRAQAQPA</sequence>
<dbReference type="EMBL" id="BMPP01000014">
    <property type="protein sequence ID" value="GGK34802.1"/>
    <property type="molecule type" value="Genomic_DNA"/>
</dbReference>
<evidence type="ECO:0000313" key="2">
    <source>
        <dbReference type="Proteomes" id="UP000647587"/>
    </source>
</evidence>
<reference evidence="2" key="1">
    <citation type="journal article" date="2019" name="Int. J. Syst. Evol. Microbiol.">
        <title>The Global Catalogue of Microorganisms (GCM) 10K type strain sequencing project: providing services to taxonomists for standard genome sequencing and annotation.</title>
        <authorList>
            <consortium name="The Broad Institute Genomics Platform"/>
            <consortium name="The Broad Institute Genome Sequencing Center for Infectious Disease"/>
            <person name="Wu L."/>
            <person name="Ma J."/>
        </authorList>
    </citation>
    <scope>NUCLEOTIDE SEQUENCE [LARGE SCALE GENOMIC DNA]</scope>
    <source>
        <strain evidence="2">JCM 30331</strain>
    </source>
</reference>
<evidence type="ECO:0000313" key="1">
    <source>
        <dbReference type="EMBL" id="GGK34802.1"/>
    </source>
</evidence>
<name>A0ABQ2F272_9DEIO</name>